<dbReference type="AlphaFoldDB" id="A0A0S4QXQ7"/>
<accession>A0A0S4QXQ7</accession>
<keyword evidence="4" id="KW-1185">Reference proteome</keyword>
<evidence type="ECO:0000256" key="2">
    <source>
        <dbReference type="SAM" id="Phobius"/>
    </source>
</evidence>
<keyword evidence="2" id="KW-1133">Transmembrane helix</keyword>
<keyword evidence="2" id="KW-0472">Membrane</keyword>
<evidence type="ECO:0000313" key="3">
    <source>
        <dbReference type="EMBL" id="CUU59544.1"/>
    </source>
</evidence>
<dbReference type="Proteomes" id="UP000198802">
    <property type="component" value="Unassembled WGS sequence"/>
</dbReference>
<feature type="region of interest" description="Disordered" evidence="1">
    <location>
        <begin position="41"/>
        <end position="76"/>
    </location>
</feature>
<reference evidence="4" key="1">
    <citation type="submission" date="2015-11" db="EMBL/GenBank/DDBJ databases">
        <authorList>
            <person name="Varghese N."/>
        </authorList>
    </citation>
    <scope>NUCLEOTIDE SEQUENCE [LARGE SCALE GENOMIC DNA]</scope>
    <source>
        <strain evidence="4">DSM 45899</strain>
    </source>
</reference>
<name>A0A0S4QXQ7_9ACTN</name>
<protein>
    <submittedName>
        <fullName evidence="3">Uncharacterized protein</fullName>
    </submittedName>
</protein>
<dbReference type="EMBL" id="FAOZ01000029">
    <property type="protein sequence ID" value="CUU59544.1"/>
    <property type="molecule type" value="Genomic_DNA"/>
</dbReference>
<proteinExistence type="predicted"/>
<sequence length="229" mass="23418">MTDNGGSGDGGDRRLRLGLEIAGLVVAVIGVIVGIRAYQNGSPQASPPGGPATVGTTASPDITDLRSGGGQTQGALPPYLSPSYSALLGVPTYAPPTEAGPELLSVPESFLGRWQGVVSSASSRSPVNITISGGRLGTTVGSADYPKLQAADGSPCVKTLTLLAASPDRLEVSEELRDSPYCSDYSFLSNNIIISRSGSTLSAKWYTGGFAPTGKAVREAVIQKVDSFS</sequence>
<organism evidence="3 4">
    <name type="scientific">Parafrankia irregularis</name>
    <dbReference type="NCBI Taxonomy" id="795642"/>
    <lineage>
        <taxon>Bacteria</taxon>
        <taxon>Bacillati</taxon>
        <taxon>Actinomycetota</taxon>
        <taxon>Actinomycetes</taxon>
        <taxon>Frankiales</taxon>
        <taxon>Frankiaceae</taxon>
        <taxon>Parafrankia</taxon>
    </lineage>
</organism>
<evidence type="ECO:0000313" key="4">
    <source>
        <dbReference type="Proteomes" id="UP000198802"/>
    </source>
</evidence>
<evidence type="ECO:0000256" key="1">
    <source>
        <dbReference type="SAM" id="MobiDB-lite"/>
    </source>
</evidence>
<feature type="transmembrane region" description="Helical" evidence="2">
    <location>
        <begin position="21"/>
        <end position="38"/>
    </location>
</feature>
<dbReference type="RefSeq" id="WP_131799566.1">
    <property type="nucleotide sequence ID" value="NZ_FAOZ01000029.1"/>
</dbReference>
<keyword evidence="2" id="KW-0812">Transmembrane</keyword>
<gene>
    <name evidence="3" type="ORF">Ga0074812_12914</name>
</gene>